<organism evidence="1 2">
    <name type="scientific">Lyophyllum shimeji</name>
    <name type="common">Hon-shimeji</name>
    <name type="synonym">Tricholoma shimeji</name>
    <dbReference type="NCBI Taxonomy" id="47721"/>
    <lineage>
        <taxon>Eukaryota</taxon>
        <taxon>Fungi</taxon>
        <taxon>Dikarya</taxon>
        <taxon>Basidiomycota</taxon>
        <taxon>Agaricomycotina</taxon>
        <taxon>Agaricomycetes</taxon>
        <taxon>Agaricomycetidae</taxon>
        <taxon>Agaricales</taxon>
        <taxon>Tricholomatineae</taxon>
        <taxon>Lyophyllaceae</taxon>
        <taxon>Lyophyllum</taxon>
    </lineage>
</organism>
<sequence length="218" mass="23842">MRKGKQPSFNSLRTIDTIGTSLQAILWMAKLNPVQPISTLCVSGLYPNEIGNLSELLASMASSLQPLEISSLKGSAIGDCETSLARGLNLGCLKQLESLKLPAVALLTPEENDKPNQHVIHAVDFLIVMLRTLPASSKLKTLTVPVSSGDLAHFPWAELDTTLYGKSFAALECLIFEDWTVEDWDSVPAVEALIRRLSNVAARGILKMQLEDLGTWWK</sequence>
<evidence type="ECO:0000313" key="1">
    <source>
        <dbReference type="EMBL" id="GLB34327.1"/>
    </source>
</evidence>
<accession>A0A9P3PEA2</accession>
<keyword evidence="2" id="KW-1185">Reference proteome</keyword>
<reference evidence="1" key="1">
    <citation type="submission" date="2022-07" db="EMBL/GenBank/DDBJ databases">
        <title>The genome of Lyophyllum shimeji provides insight into the initial evolution of ectomycorrhizal fungal genome.</title>
        <authorList>
            <person name="Kobayashi Y."/>
            <person name="Shibata T."/>
            <person name="Hirakawa H."/>
            <person name="Shigenobu S."/>
            <person name="Nishiyama T."/>
            <person name="Yamada A."/>
            <person name="Hasebe M."/>
            <person name="Kawaguchi M."/>
        </authorList>
    </citation>
    <scope>NUCLEOTIDE SEQUENCE</scope>
    <source>
        <strain evidence="1">AT787</strain>
    </source>
</reference>
<dbReference type="EMBL" id="BRPK01000001">
    <property type="protein sequence ID" value="GLB34327.1"/>
    <property type="molecule type" value="Genomic_DNA"/>
</dbReference>
<name>A0A9P3PEA2_LYOSH</name>
<dbReference type="AlphaFoldDB" id="A0A9P3PEA2"/>
<evidence type="ECO:0000313" key="2">
    <source>
        <dbReference type="Proteomes" id="UP001063166"/>
    </source>
</evidence>
<proteinExistence type="predicted"/>
<protein>
    <submittedName>
        <fullName evidence="1">Uncharacterized protein</fullName>
    </submittedName>
</protein>
<dbReference type="Proteomes" id="UP001063166">
    <property type="component" value="Unassembled WGS sequence"/>
</dbReference>
<comment type="caution">
    <text evidence="1">The sequence shown here is derived from an EMBL/GenBank/DDBJ whole genome shotgun (WGS) entry which is preliminary data.</text>
</comment>
<gene>
    <name evidence="1" type="ORF">LshimejAT787_0112110</name>
</gene>